<proteinExistence type="inferred from homology"/>
<dbReference type="GO" id="GO:0005737">
    <property type="term" value="C:cytoplasm"/>
    <property type="evidence" value="ECO:0007669"/>
    <property type="project" value="TreeGrafter"/>
</dbReference>
<dbReference type="CDD" id="cd01572">
    <property type="entry name" value="QPRTase"/>
    <property type="match status" value="1"/>
</dbReference>
<evidence type="ECO:0000259" key="15">
    <source>
        <dbReference type="Pfam" id="PF02749"/>
    </source>
</evidence>
<evidence type="ECO:0000256" key="11">
    <source>
        <dbReference type="ARBA" id="ARBA00069173"/>
    </source>
</evidence>
<dbReference type="SUPFAM" id="SSF51690">
    <property type="entry name" value="Nicotinate/Quinolinate PRTase C-terminal domain-like"/>
    <property type="match status" value="2"/>
</dbReference>
<dbReference type="PIRSF" id="PIRSF006250">
    <property type="entry name" value="NadC_ModD"/>
    <property type="match status" value="1"/>
</dbReference>
<name>H5SVP3_ACEAU</name>
<feature type="binding site" evidence="13">
    <location>
        <position position="100"/>
    </location>
    <ligand>
        <name>substrate</name>
    </ligand>
</feature>
<evidence type="ECO:0000313" key="16">
    <source>
        <dbReference type="EMBL" id="BAL59672.1"/>
    </source>
</evidence>
<keyword evidence="6" id="KW-0662">Pyridine nucleotide biosynthesis</keyword>
<comment type="catalytic activity">
    <reaction evidence="10">
        <text>nicotinate beta-D-ribonucleotide + CO2 + diphosphate = quinolinate + 5-phospho-alpha-D-ribose 1-diphosphate + 2 H(+)</text>
        <dbReference type="Rhea" id="RHEA:12733"/>
        <dbReference type="ChEBI" id="CHEBI:15378"/>
        <dbReference type="ChEBI" id="CHEBI:16526"/>
        <dbReference type="ChEBI" id="CHEBI:29959"/>
        <dbReference type="ChEBI" id="CHEBI:33019"/>
        <dbReference type="ChEBI" id="CHEBI:57502"/>
        <dbReference type="ChEBI" id="CHEBI:58017"/>
        <dbReference type="EC" id="2.4.2.19"/>
    </reaction>
</comment>
<dbReference type="InterPro" id="IPR002638">
    <property type="entry name" value="Quinolinate_PRibosylTrfase_C"/>
</dbReference>
<comment type="subunit">
    <text evidence="4">Hexamer formed by 3 homodimers.</text>
</comment>
<dbReference type="FunFam" id="3.20.20.70:FF:000030">
    <property type="entry name" value="Nicotinate-nucleotide pyrophosphorylase, carboxylating"/>
    <property type="match status" value="1"/>
</dbReference>
<comment type="pathway">
    <text evidence="2">Cofactor biosynthesis; NAD(+) biosynthesis; nicotinate D-ribonucleotide from quinolinate: step 1/1.</text>
</comment>
<feature type="binding site" evidence="13">
    <location>
        <position position="167"/>
    </location>
    <ligand>
        <name>substrate</name>
    </ligand>
</feature>
<sequence>MSDLNTFALRELIERALREDIGSGDVTTEAICDPDQMGRAVIRTKEPCVVAGVPVAQMVFEALDDRIRFTPRAHDGETLHAGQTIAELEGRLRTILMGERTALNILQRLSGIATLTARYVEAVQDFPVKILDTRKTAPGLRILDKYAVRVGGGQNHRIGLYDGVLIKTNHIRAAGSITKAVERARRHAPTTLKIEVEVQNLAELREALEAGADIIMLDNMSLEEMREAVKMVKDLSPGPSPKEGGDQTSSGLFIVPPEAARQTVQAEPAPCPCRKGARGLGPLLEASGGVTLENVREIAATGVDFISVGALTHSVKAIDIHLEVLAP</sequence>
<dbReference type="EC" id="2.4.2.19" evidence="5"/>
<keyword evidence="8 12" id="KW-0808">Transferase</keyword>
<accession>H5SVP3</accession>
<comment type="similarity">
    <text evidence="3 12">Belongs to the NadC/ModD family.</text>
</comment>
<dbReference type="Gene3D" id="3.20.20.70">
    <property type="entry name" value="Aldolase class I"/>
    <property type="match status" value="2"/>
</dbReference>
<dbReference type="InterPro" id="IPR013785">
    <property type="entry name" value="Aldolase_TIM"/>
</dbReference>
<feature type="binding site" evidence="13">
    <location>
        <position position="218"/>
    </location>
    <ligand>
        <name>substrate</name>
    </ligand>
</feature>
<dbReference type="UniPathway" id="UPA00253">
    <property type="reaction ID" value="UER00331"/>
</dbReference>
<evidence type="ECO:0000256" key="7">
    <source>
        <dbReference type="ARBA" id="ARBA00022676"/>
    </source>
</evidence>
<evidence type="ECO:0000256" key="1">
    <source>
        <dbReference type="ARBA" id="ARBA00003237"/>
    </source>
</evidence>
<dbReference type="InterPro" id="IPR004393">
    <property type="entry name" value="NadC"/>
</dbReference>
<feature type="domain" description="Quinolinate phosphoribosyl transferase C-terminal" evidence="14">
    <location>
        <begin position="282"/>
        <end position="323"/>
    </location>
</feature>
<dbReference type="NCBIfam" id="TIGR00078">
    <property type="entry name" value="nadC"/>
    <property type="match status" value="1"/>
</dbReference>
<dbReference type="InterPro" id="IPR036068">
    <property type="entry name" value="Nicotinate_pribotase-like_C"/>
</dbReference>
<keyword evidence="7 12" id="KW-0328">Glycosyltransferase</keyword>
<dbReference type="EMBL" id="AP011803">
    <property type="protein sequence ID" value="BAL59672.1"/>
    <property type="molecule type" value="Genomic_DNA"/>
</dbReference>
<evidence type="ECO:0000256" key="12">
    <source>
        <dbReference type="PIRNR" id="PIRNR006250"/>
    </source>
</evidence>
<feature type="domain" description="Quinolinate phosphoribosyl transferase N-terminal" evidence="15">
    <location>
        <begin position="25"/>
        <end position="110"/>
    </location>
</feature>
<organism evidence="16">
    <name type="scientific">Acetithermum autotrophicum</name>
    <dbReference type="NCBI Taxonomy" id="1446466"/>
    <lineage>
        <taxon>Bacteria</taxon>
        <taxon>Candidatus Bipolaricaulota</taxon>
        <taxon>Candidatus Acetithermum</taxon>
    </lineage>
</organism>
<dbReference type="Gene3D" id="3.90.1170.20">
    <property type="entry name" value="Quinolinate phosphoribosyl transferase, N-terminal domain"/>
    <property type="match status" value="1"/>
</dbReference>
<dbReference type="FunFam" id="3.90.1170.20:FF:000001">
    <property type="entry name" value="Nicotinate-nucleotide diphosphorylase (Carboxylating)"/>
    <property type="match status" value="1"/>
</dbReference>
<dbReference type="Pfam" id="PF02749">
    <property type="entry name" value="QRPTase_N"/>
    <property type="match status" value="1"/>
</dbReference>
<feature type="domain" description="Quinolinate phosphoribosyl transferase C-terminal" evidence="14">
    <location>
        <begin position="112"/>
        <end position="235"/>
    </location>
</feature>
<evidence type="ECO:0000256" key="2">
    <source>
        <dbReference type="ARBA" id="ARBA00004893"/>
    </source>
</evidence>
<comment type="function">
    <text evidence="1">Involved in the catabolism of quinolinic acid (QA).</text>
</comment>
<feature type="binding site" evidence="13">
    <location>
        <position position="197"/>
    </location>
    <ligand>
        <name>substrate</name>
    </ligand>
</feature>
<evidence type="ECO:0000256" key="13">
    <source>
        <dbReference type="PIRSR" id="PIRSR006250-1"/>
    </source>
</evidence>
<dbReference type="InterPro" id="IPR022412">
    <property type="entry name" value="Quinolinate_PRibosylTrfase_N"/>
</dbReference>
<dbReference type="PANTHER" id="PTHR32179:SF3">
    <property type="entry name" value="NICOTINATE-NUCLEOTIDE PYROPHOSPHORYLASE [CARBOXYLATING]"/>
    <property type="match status" value="1"/>
</dbReference>
<feature type="binding site" evidence="13">
    <location>
        <begin position="133"/>
        <end position="135"/>
    </location>
    <ligand>
        <name>substrate</name>
    </ligand>
</feature>
<feature type="binding site" evidence="13">
    <location>
        <position position="157"/>
    </location>
    <ligand>
        <name>substrate</name>
    </ligand>
</feature>
<evidence type="ECO:0000256" key="6">
    <source>
        <dbReference type="ARBA" id="ARBA00022642"/>
    </source>
</evidence>
<dbReference type="GO" id="GO:0009435">
    <property type="term" value="P:NAD+ biosynthetic process"/>
    <property type="evidence" value="ECO:0007669"/>
    <property type="project" value="UniProtKB-UniPathway"/>
</dbReference>
<dbReference type="GO" id="GO:0004514">
    <property type="term" value="F:nicotinate-nucleotide diphosphorylase (carboxylating) activity"/>
    <property type="evidence" value="ECO:0007669"/>
    <property type="project" value="UniProtKB-EC"/>
</dbReference>
<gene>
    <name evidence="16" type="ORF">HGMM_OP4C308</name>
</gene>
<protein>
    <recommendedName>
        <fullName evidence="11">Probable nicotinate-nucleotide pyrophosphorylase [carboxylating]</fullName>
        <ecNumber evidence="5">2.4.2.19</ecNumber>
    </recommendedName>
    <alternativeName>
        <fullName evidence="9">Quinolinate phosphoribosyltransferase [decarboxylating]</fullName>
    </alternativeName>
</protein>
<evidence type="ECO:0000256" key="10">
    <source>
        <dbReference type="ARBA" id="ARBA00047445"/>
    </source>
</evidence>
<evidence type="ECO:0000256" key="8">
    <source>
        <dbReference type="ARBA" id="ARBA00022679"/>
    </source>
</evidence>
<dbReference type="Pfam" id="PF01729">
    <property type="entry name" value="QRPTase_C"/>
    <property type="match status" value="2"/>
</dbReference>
<dbReference type="InterPro" id="IPR037128">
    <property type="entry name" value="Quinolinate_PRibosylTase_N_sf"/>
</dbReference>
<feature type="binding site" evidence="13">
    <location>
        <begin position="308"/>
        <end position="310"/>
    </location>
    <ligand>
        <name>substrate</name>
    </ligand>
</feature>
<feature type="binding site" evidence="13">
    <location>
        <begin position="287"/>
        <end position="289"/>
    </location>
    <ligand>
        <name>substrate</name>
    </ligand>
</feature>
<evidence type="ECO:0000256" key="5">
    <source>
        <dbReference type="ARBA" id="ARBA00011944"/>
    </source>
</evidence>
<dbReference type="AlphaFoldDB" id="H5SVP3"/>
<reference evidence="16" key="1">
    <citation type="journal article" date="2005" name="Environ. Microbiol.">
        <title>Genetic and functional properties of uncultivated thermophilic crenarchaeotes from a subsurface gold mine as revealed by analysis of genome fragments.</title>
        <authorList>
            <person name="Nunoura T."/>
            <person name="Hirayama H."/>
            <person name="Takami H."/>
            <person name="Oida H."/>
            <person name="Nishi S."/>
            <person name="Shimamura S."/>
            <person name="Suzuki Y."/>
            <person name="Inagaki F."/>
            <person name="Takai K."/>
            <person name="Nealson K.H."/>
            <person name="Horikoshi K."/>
        </authorList>
    </citation>
    <scope>NUCLEOTIDE SEQUENCE</scope>
</reference>
<evidence type="ECO:0000256" key="4">
    <source>
        <dbReference type="ARBA" id="ARBA00011218"/>
    </source>
</evidence>
<evidence type="ECO:0000256" key="3">
    <source>
        <dbReference type="ARBA" id="ARBA00009400"/>
    </source>
</evidence>
<dbReference type="SUPFAM" id="SSF54675">
    <property type="entry name" value="Nicotinate/Quinolinate PRTase N-terminal domain-like"/>
    <property type="match status" value="1"/>
</dbReference>
<dbReference type="InterPro" id="IPR027277">
    <property type="entry name" value="NadC/ModD"/>
</dbReference>
<dbReference type="GO" id="GO:0034213">
    <property type="term" value="P:quinolinate catabolic process"/>
    <property type="evidence" value="ECO:0007669"/>
    <property type="project" value="TreeGrafter"/>
</dbReference>
<reference evidence="16" key="2">
    <citation type="journal article" date="2012" name="PLoS ONE">
        <title>A Deeply Branching Thermophilic Bacterium with an Ancient Acetyl-CoA Pathway Dominates a Subsurface Ecosystem.</title>
        <authorList>
            <person name="Takami H."/>
            <person name="Noguchi H."/>
            <person name="Takaki Y."/>
            <person name="Uchiyama I."/>
            <person name="Toyoda A."/>
            <person name="Nishi S."/>
            <person name="Chee G.-J."/>
            <person name="Arai W."/>
            <person name="Nunoura T."/>
            <person name="Itoh T."/>
            <person name="Hattori M."/>
            <person name="Takai K."/>
        </authorList>
    </citation>
    <scope>NUCLEOTIDE SEQUENCE</scope>
</reference>
<evidence type="ECO:0000256" key="9">
    <source>
        <dbReference type="ARBA" id="ARBA00033102"/>
    </source>
</evidence>
<evidence type="ECO:0000259" key="14">
    <source>
        <dbReference type="Pfam" id="PF01729"/>
    </source>
</evidence>
<dbReference type="PANTHER" id="PTHR32179">
    <property type="entry name" value="NICOTINATE-NUCLEOTIDE PYROPHOSPHORYLASE [CARBOXYLATING]"/>
    <property type="match status" value="1"/>
</dbReference>